<keyword evidence="4" id="KW-0175">Coiled coil</keyword>
<dbReference type="CDD" id="cd00082">
    <property type="entry name" value="HisKA"/>
    <property type="match status" value="1"/>
</dbReference>
<dbReference type="Gene3D" id="3.30.565.10">
    <property type="entry name" value="Histidine kinase-like ATPase, C-terminal domain"/>
    <property type="match status" value="1"/>
</dbReference>
<keyword evidence="9" id="KW-0808">Transferase</keyword>
<dbReference type="InterPro" id="IPR035965">
    <property type="entry name" value="PAS-like_dom_sf"/>
</dbReference>
<dbReference type="EC" id="2.7.13.3" evidence="2"/>
<evidence type="ECO:0000256" key="2">
    <source>
        <dbReference type="ARBA" id="ARBA00012438"/>
    </source>
</evidence>
<dbReference type="Pfam" id="PF00512">
    <property type="entry name" value="HisKA"/>
    <property type="match status" value="1"/>
</dbReference>
<comment type="catalytic activity">
    <reaction evidence="1">
        <text>ATP + protein L-histidine = ADP + protein N-phospho-L-histidine.</text>
        <dbReference type="EC" id="2.7.13.3"/>
    </reaction>
</comment>
<dbReference type="InterPro" id="IPR000014">
    <property type="entry name" value="PAS"/>
</dbReference>
<evidence type="ECO:0000256" key="4">
    <source>
        <dbReference type="SAM" id="Coils"/>
    </source>
</evidence>
<dbReference type="Gene3D" id="3.30.450.20">
    <property type="entry name" value="PAS domain"/>
    <property type="match status" value="1"/>
</dbReference>
<keyword evidence="3" id="KW-0597">Phosphoprotein</keyword>
<dbReference type="PROSITE" id="PS50112">
    <property type="entry name" value="PAS"/>
    <property type="match status" value="1"/>
</dbReference>
<sequence length="473" mass="53139">MMLMVPAQVRNASLRIVAIYAFFGAMWILVSDTVVGWLVSDPAILTRVALFKGWLFILLTSLLLYKLISSDNQKLARATALLQGSEERFHTIYDSLNDAIFIHDAETGRILDVNETACRLYGYGREELLNKGLQQLGTGEPPYSGAEALAWIQRCAEGTPQTFEWITATRYSSRLWVEVSMRRATLDGENRIVVMVRDISERKQAEEQLSLQQAQLEELNRTLERRVNEAIAELRQKDELLLQQSRHAAMGEMLNNIAHQWRQPLNNIAIYVQSMQLLKASHELTDEQIQSDVQNIMAIINYMSKTIDDFRTFFRNEKQKHPFSVSEAAGKAISFVSAQMDHYGISCRLVVHDELTVNGYQAEYIQVVLNILNNAIDALNHSGSRDKRILVSISAEHNRAVLAIQDNGGGIPPEALPHIFEPYFTTKGPGEGTGIGLYMAKSIIEKHMAGSLSARNRSEGAEFRICLPSADVA</sequence>
<dbReference type="CDD" id="cd00130">
    <property type="entry name" value="PAS"/>
    <property type="match status" value="1"/>
</dbReference>
<evidence type="ECO:0000313" key="9">
    <source>
        <dbReference type="EMBL" id="ACD94322.1"/>
    </source>
</evidence>
<dbReference type="InterPro" id="IPR000700">
    <property type="entry name" value="PAS-assoc_C"/>
</dbReference>
<feature type="domain" description="PAS" evidence="7">
    <location>
        <begin position="85"/>
        <end position="131"/>
    </location>
</feature>
<keyword evidence="5" id="KW-0812">Transmembrane</keyword>
<reference evidence="9 10" key="1">
    <citation type="submission" date="2008-05" db="EMBL/GenBank/DDBJ databases">
        <title>Complete sequence of chromosome of Geobacter lovleyi SZ.</title>
        <authorList>
            <consortium name="US DOE Joint Genome Institute"/>
            <person name="Lucas S."/>
            <person name="Copeland A."/>
            <person name="Lapidus A."/>
            <person name="Glavina del Rio T."/>
            <person name="Dalin E."/>
            <person name="Tice H."/>
            <person name="Bruce D."/>
            <person name="Goodwin L."/>
            <person name="Pitluck S."/>
            <person name="Chertkov O."/>
            <person name="Meincke L."/>
            <person name="Brettin T."/>
            <person name="Detter J.C."/>
            <person name="Han C."/>
            <person name="Tapia R."/>
            <person name="Kuske C.R."/>
            <person name="Schmutz J."/>
            <person name="Larimer F."/>
            <person name="Land M."/>
            <person name="Hauser L."/>
            <person name="Kyrpides N."/>
            <person name="Mikhailova N."/>
            <person name="Sung Y."/>
            <person name="Fletcher K.E."/>
            <person name="Ritalahti K.M."/>
            <person name="Loeffler F.E."/>
            <person name="Richardson P."/>
        </authorList>
    </citation>
    <scope>NUCLEOTIDE SEQUENCE [LARGE SCALE GENOMIC DNA]</scope>
    <source>
        <strain evidence="10">ATCC BAA-1151 / DSM 17278 / SZ</strain>
    </source>
</reference>
<keyword evidence="5" id="KW-1133">Transmembrane helix</keyword>
<evidence type="ECO:0000259" key="7">
    <source>
        <dbReference type="PROSITE" id="PS50112"/>
    </source>
</evidence>
<dbReference type="STRING" id="398767.Glov_0595"/>
<dbReference type="SMART" id="SM00387">
    <property type="entry name" value="HATPase_c"/>
    <property type="match status" value="1"/>
</dbReference>
<dbReference type="OrthoDB" id="9805967at2"/>
<dbReference type="InterPro" id="IPR003594">
    <property type="entry name" value="HATPase_dom"/>
</dbReference>
<evidence type="ECO:0000256" key="5">
    <source>
        <dbReference type="SAM" id="Phobius"/>
    </source>
</evidence>
<feature type="domain" description="PAC" evidence="8">
    <location>
        <begin position="161"/>
        <end position="211"/>
    </location>
</feature>
<dbReference type="HOGENOM" id="CLU_000445_133_3_7"/>
<dbReference type="PANTHER" id="PTHR43065:SF42">
    <property type="entry name" value="TWO-COMPONENT SENSOR PPRA"/>
    <property type="match status" value="1"/>
</dbReference>
<keyword evidence="9" id="KW-0418">Kinase</keyword>
<evidence type="ECO:0000256" key="3">
    <source>
        <dbReference type="ARBA" id="ARBA00022553"/>
    </source>
</evidence>
<evidence type="ECO:0000256" key="1">
    <source>
        <dbReference type="ARBA" id="ARBA00000085"/>
    </source>
</evidence>
<dbReference type="Pfam" id="PF02518">
    <property type="entry name" value="HATPase_c"/>
    <property type="match status" value="1"/>
</dbReference>
<dbReference type="InterPro" id="IPR036890">
    <property type="entry name" value="HATPase_C_sf"/>
</dbReference>
<gene>
    <name evidence="9" type="ordered locus">Glov_0595</name>
</gene>
<dbReference type="PANTHER" id="PTHR43065">
    <property type="entry name" value="SENSOR HISTIDINE KINASE"/>
    <property type="match status" value="1"/>
</dbReference>
<dbReference type="SMART" id="SM00388">
    <property type="entry name" value="HisKA"/>
    <property type="match status" value="1"/>
</dbReference>
<dbReference type="Gene3D" id="1.10.287.130">
    <property type="match status" value="1"/>
</dbReference>
<dbReference type="SMART" id="SM00091">
    <property type="entry name" value="PAS"/>
    <property type="match status" value="1"/>
</dbReference>
<dbReference type="GO" id="GO:0000155">
    <property type="term" value="F:phosphorelay sensor kinase activity"/>
    <property type="evidence" value="ECO:0007669"/>
    <property type="project" value="InterPro"/>
</dbReference>
<feature type="coiled-coil region" evidence="4">
    <location>
        <begin position="202"/>
        <end position="240"/>
    </location>
</feature>
<keyword evidence="5" id="KW-0472">Membrane</keyword>
<evidence type="ECO:0000313" key="10">
    <source>
        <dbReference type="Proteomes" id="UP000002420"/>
    </source>
</evidence>
<dbReference type="AlphaFoldDB" id="B3E3B0"/>
<dbReference type="InterPro" id="IPR036097">
    <property type="entry name" value="HisK_dim/P_sf"/>
</dbReference>
<dbReference type="PROSITE" id="PS50109">
    <property type="entry name" value="HIS_KIN"/>
    <property type="match status" value="1"/>
</dbReference>
<evidence type="ECO:0000259" key="8">
    <source>
        <dbReference type="PROSITE" id="PS50113"/>
    </source>
</evidence>
<dbReference type="RefSeq" id="WP_012468678.1">
    <property type="nucleotide sequence ID" value="NC_010814.1"/>
</dbReference>
<proteinExistence type="predicted"/>
<accession>B3E3B0</accession>
<feature type="transmembrane region" description="Helical" evidence="5">
    <location>
        <begin position="12"/>
        <end position="30"/>
    </location>
</feature>
<protein>
    <recommendedName>
        <fullName evidence="2">histidine kinase</fullName>
        <ecNumber evidence="2">2.7.13.3</ecNumber>
    </recommendedName>
</protein>
<dbReference type="PRINTS" id="PR00344">
    <property type="entry name" value="BCTRLSENSOR"/>
</dbReference>
<feature type="transmembrane region" description="Helical" evidence="5">
    <location>
        <begin position="50"/>
        <end position="68"/>
    </location>
</feature>
<dbReference type="EMBL" id="CP001089">
    <property type="protein sequence ID" value="ACD94322.1"/>
    <property type="molecule type" value="Genomic_DNA"/>
</dbReference>
<dbReference type="KEGG" id="glo:Glov_0595"/>
<organism evidence="9 10">
    <name type="scientific">Trichlorobacter lovleyi (strain ATCC BAA-1151 / DSM 17278 / SZ)</name>
    <name type="common">Geobacter lovleyi</name>
    <dbReference type="NCBI Taxonomy" id="398767"/>
    <lineage>
        <taxon>Bacteria</taxon>
        <taxon>Pseudomonadati</taxon>
        <taxon>Thermodesulfobacteriota</taxon>
        <taxon>Desulfuromonadia</taxon>
        <taxon>Geobacterales</taxon>
        <taxon>Geobacteraceae</taxon>
        <taxon>Trichlorobacter</taxon>
    </lineage>
</organism>
<dbReference type="Pfam" id="PF13426">
    <property type="entry name" value="PAS_9"/>
    <property type="match status" value="1"/>
</dbReference>
<dbReference type="SUPFAM" id="SSF47384">
    <property type="entry name" value="Homodimeric domain of signal transducing histidine kinase"/>
    <property type="match status" value="1"/>
</dbReference>
<keyword evidence="10" id="KW-1185">Reference proteome</keyword>
<feature type="domain" description="Histidine kinase" evidence="6">
    <location>
        <begin position="256"/>
        <end position="471"/>
    </location>
</feature>
<dbReference type="InterPro" id="IPR005467">
    <property type="entry name" value="His_kinase_dom"/>
</dbReference>
<dbReference type="eggNOG" id="COG4191">
    <property type="taxonomic scope" value="Bacteria"/>
</dbReference>
<name>B3E3B0_TRIL1</name>
<dbReference type="NCBIfam" id="TIGR00229">
    <property type="entry name" value="sensory_box"/>
    <property type="match status" value="1"/>
</dbReference>
<dbReference type="InterPro" id="IPR003661">
    <property type="entry name" value="HisK_dim/P_dom"/>
</dbReference>
<dbReference type="Proteomes" id="UP000002420">
    <property type="component" value="Chromosome"/>
</dbReference>
<dbReference type="PROSITE" id="PS50113">
    <property type="entry name" value="PAC"/>
    <property type="match status" value="1"/>
</dbReference>
<dbReference type="SUPFAM" id="SSF55785">
    <property type="entry name" value="PYP-like sensor domain (PAS domain)"/>
    <property type="match status" value="1"/>
</dbReference>
<dbReference type="SUPFAM" id="SSF55874">
    <property type="entry name" value="ATPase domain of HSP90 chaperone/DNA topoisomerase II/histidine kinase"/>
    <property type="match status" value="1"/>
</dbReference>
<dbReference type="InterPro" id="IPR004358">
    <property type="entry name" value="Sig_transdc_His_kin-like_C"/>
</dbReference>
<evidence type="ECO:0000259" key="6">
    <source>
        <dbReference type="PROSITE" id="PS50109"/>
    </source>
</evidence>